<dbReference type="AlphaFoldDB" id="A0A0D3B970"/>
<name>A0A0D3B970_BRAOL</name>
<evidence type="ECO:0000313" key="2">
    <source>
        <dbReference type="Proteomes" id="UP000032141"/>
    </source>
</evidence>
<organism evidence="1 2">
    <name type="scientific">Brassica oleracea var. oleracea</name>
    <dbReference type="NCBI Taxonomy" id="109376"/>
    <lineage>
        <taxon>Eukaryota</taxon>
        <taxon>Viridiplantae</taxon>
        <taxon>Streptophyta</taxon>
        <taxon>Embryophyta</taxon>
        <taxon>Tracheophyta</taxon>
        <taxon>Spermatophyta</taxon>
        <taxon>Magnoliopsida</taxon>
        <taxon>eudicotyledons</taxon>
        <taxon>Gunneridae</taxon>
        <taxon>Pentapetalae</taxon>
        <taxon>rosids</taxon>
        <taxon>malvids</taxon>
        <taxon>Brassicales</taxon>
        <taxon>Brassicaceae</taxon>
        <taxon>Brassiceae</taxon>
        <taxon>Brassica</taxon>
    </lineage>
</organism>
<reference evidence="1 2" key="1">
    <citation type="journal article" date="2014" name="Genome Biol.">
        <title>Transcriptome and methylome profiling reveals relics of genome dominance in the mesopolyploid Brassica oleracea.</title>
        <authorList>
            <person name="Parkin I.A."/>
            <person name="Koh C."/>
            <person name="Tang H."/>
            <person name="Robinson S.J."/>
            <person name="Kagale S."/>
            <person name="Clarke W.E."/>
            <person name="Town C.D."/>
            <person name="Nixon J."/>
            <person name="Krishnakumar V."/>
            <person name="Bidwell S.L."/>
            <person name="Denoeud F."/>
            <person name="Belcram H."/>
            <person name="Links M.G."/>
            <person name="Just J."/>
            <person name="Clarke C."/>
            <person name="Bender T."/>
            <person name="Huebert T."/>
            <person name="Mason A.S."/>
            <person name="Pires J.C."/>
            <person name="Barker G."/>
            <person name="Moore J."/>
            <person name="Walley P.G."/>
            <person name="Manoli S."/>
            <person name="Batley J."/>
            <person name="Edwards D."/>
            <person name="Nelson M.N."/>
            <person name="Wang X."/>
            <person name="Paterson A.H."/>
            <person name="King G."/>
            <person name="Bancroft I."/>
            <person name="Chalhoub B."/>
            <person name="Sharpe A.G."/>
        </authorList>
    </citation>
    <scope>NUCLEOTIDE SEQUENCE</scope>
    <source>
        <strain evidence="1 2">cv. TO1000</strain>
    </source>
</reference>
<dbReference type="EnsemblPlants" id="Bo3g054860.1">
    <property type="protein sequence ID" value="Bo3g054860.1"/>
    <property type="gene ID" value="Bo3g054860"/>
</dbReference>
<dbReference type="Gramene" id="Bo3g054860.1">
    <property type="protein sequence ID" value="Bo3g054860.1"/>
    <property type="gene ID" value="Bo3g054860"/>
</dbReference>
<dbReference type="HOGENOM" id="CLU_000680_19_4_1"/>
<sequence>MFNRLLKRLAAQCVIYHLWKQRNNVLHNQITQSPSAIYRLIDREMRNTITARRNRKQFQDLMAKWMH</sequence>
<reference evidence="1" key="2">
    <citation type="submission" date="2015-03" db="UniProtKB">
        <authorList>
            <consortium name="EnsemblPlants"/>
        </authorList>
    </citation>
    <scope>IDENTIFICATION</scope>
</reference>
<dbReference type="Proteomes" id="UP000032141">
    <property type="component" value="Chromosome C3"/>
</dbReference>
<protein>
    <submittedName>
        <fullName evidence="1">Uncharacterized protein</fullName>
    </submittedName>
</protein>
<dbReference type="eggNOG" id="KOG1075">
    <property type="taxonomic scope" value="Eukaryota"/>
</dbReference>
<proteinExistence type="predicted"/>
<accession>A0A0D3B970</accession>
<evidence type="ECO:0000313" key="1">
    <source>
        <dbReference type="EnsemblPlants" id="Bo3g054860.1"/>
    </source>
</evidence>
<keyword evidence="2" id="KW-1185">Reference proteome</keyword>